<keyword evidence="1" id="KW-0472">Membrane</keyword>
<dbReference type="Proteomes" id="UP000305222">
    <property type="component" value="Unassembled WGS sequence"/>
</dbReference>
<dbReference type="PANTHER" id="PTHR10590:SF13">
    <property type="entry name" value="NUCLEOSIDE PERMEASE NUPC"/>
    <property type="match status" value="1"/>
</dbReference>
<dbReference type="GO" id="GO:0015293">
    <property type="term" value="F:symporter activity"/>
    <property type="evidence" value="ECO:0007669"/>
    <property type="project" value="TreeGrafter"/>
</dbReference>
<comment type="caution">
    <text evidence="3">The sequence shown here is derived from an EMBL/GenBank/DDBJ whole genome shotgun (WGS) entry which is preliminary data.</text>
</comment>
<gene>
    <name evidence="3" type="ORF">FC699_26715</name>
</gene>
<feature type="non-terminal residue" evidence="3">
    <location>
        <position position="91"/>
    </location>
</feature>
<reference evidence="3 4" key="1">
    <citation type="journal article" date="2019" name="Environ. Microbiol.">
        <title>An active ?-lactamase is a part of an orchestrated cell wall stress resistance network of Bacillus subtilis and related rhizosphere species.</title>
        <authorList>
            <person name="Bucher T."/>
            <person name="Keren-Paz A."/>
            <person name="Hausser J."/>
            <person name="Olender T."/>
            <person name="Cytryn E."/>
            <person name="Kolodkin-Gal I."/>
        </authorList>
    </citation>
    <scope>NUCLEOTIDE SEQUENCE [LARGE SCALE GENOMIC DNA]</scope>
    <source>
        <strain evidence="3 4">I5</strain>
    </source>
</reference>
<evidence type="ECO:0000259" key="2">
    <source>
        <dbReference type="Pfam" id="PF07662"/>
    </source>
</evidence>
<evidence type="ECO:0000256" key="1">
    <source>
        <dbReference type="SAM" id="Phobius"/>
    </source>
</evidence>
<dbReference type="Pfam" id="PF07662">
    <property type="entry name" value="Nucleos_tra2_C"/>
    <property type="match status" value="1"/>
</dbReference>
<feature type="domain" description="Concentrative nucleoside transporter C-terminal" evidence="2">
    <location>
        <begin position="2"/>
        <end position="91"/>
    </location>
</feature>
<organism evidence="3 4">
    <name type="scientific">Bacillus wiedmannii</name>
    <dbReference type="NCBI Taxonomy" id="1890302"/>
    <lineage>
        <taxon>Bacteria</taxon>
        <taxon>Bacillati</taxon>
        <taxon>Bacillota</taxon>
        <taxon>Bacilli</taxon>
        <taxon>Bacillales</taxon>
        <taxon>Bacillaceae</taxon>
        <taxon>Bacillus</taxon>
        <taxon>Bacillus cereus group</taxon>
    </lineage>
</organism>
<keyword evidence="1" id="KW-0812">Transmembrane</keyword>
<dbReference type="AlphaFoldDB" id="A0A4U3AND2"/>
<dbReference type="InterPro" id="IPR008276">
    <property type="entry name" value="C_nuclsd_transpt"/>
</dbReference>
<evidence type="ECO:0000313" key="3">
    <source>
        <dbReference type="EMBL" id="TKI89121.1"/>
    </source>
</evidence>
<feature type="transmembrane region" description="Helical" evidence="1">
    <location>
        <begin position="39"/>
        <end position="60"/>
    </location>
</feature>
<sequence>SIINPYEVTEEEDMLEVQEEEKKTFFEVLGEYIIDGFKVAITVAAMLVGFVALIAFINAVFKGVIGISFQEILGYVFAPFAFIMGVPWHEA</sequence>
<dbReference type="GO" id="GO:0005337">
    <property type="term" value="F:nucleoside transmembrane transporter activity"/>
    <property type="evidence" value="ECO:0007669"/>
    <property type="project" value="InterPro"/>
</dbReference>
<name>A0A4U3AND2_9BACI</name>
<accession>A0A4U3AND2</accession>
<dbReference type="EMBL" id="SZON01001966">
    <property type="protein sequence ID" value="TKI89121.1"/>
    <property type="molecule type" value="Genomic_DNA"/>
</dbReference>
<proteinExistence type="predicted"/>
<feature type="non-terminal residue" evidence="3">
    <location>
        <position position="1"/>
    </location>
</feature>
<dbReference type="InterPro" id="IPR011657">
    <property type="entry name" value="CNT_C_dom"/>
</dbReference>
<dbReference type="GO" id="GO:0005886">
    <property type="term" value="C:plasma membrane"/>
    <property type="evidence" value="ECO:0007669"/>
    <property type="project" value="TreeGrafter"/>
</dbReference>
<feature type="transmembrane region" description="Helical" evidence="1">
    <location>
        <begin position="72"/>
        <end position="89"/>
    </location>
</feature>
<evidence type="ECO:0000313" key="4">
    <source>
        <dbReference type="Proteomes" id="UP000305222"/>
    </source>
</evidence>
<protein>
    <submittedName>
        <fullName evidence="3">NupC/NupG family nucleoside CNT transporter</fullName>
    </submittedName>
</protein>
<dbReference type="PANTHER" id="PTHR10590">
    <property type="entry name" value="SODIUM/NUCLEOSIDE COTRANSPORTER"/>
    <property type="match status" value="1"/>
</dbReference>
<keyword evidence="1" id="KW-1133">Transmembrane helix</keyword>